<dbReference type="InterPro" id="IPR006089">
    <property type="entry name" value="Acyl-CoA_DH_CS"/>
</dbReference>
<dbReference type="InterPro" id="IPR009100">
    <property type="entry name" value="AcylCoA_DH/oxidase_NM_dom_sf"/>
</dbReference>
<evidence type="ECO:0000256" key="7">
    <source>
        <dbReference type="ARBA" id="ARBA00023002"/>
    </source>
</evidence>
<evidence type="ECO:0000256" key="14">
    <source>
        <dbReference type="RuleBase" id="RU362125"/>
    </source>
</evidence>
<dbReference type="InterPro" id="IPR036250">
    <property type="entry name" value="AcylCo_DH-like_C"/>
</dbReference>
<name>A0A8K0CEV4_IGNLU</name>
<evidence type="ECO:0000313" key="18">
    <source>
        <dbReference type="EMBL" id="KAF2882862.1"/>
    </source>
</evidence>
<evidence type="ECO:0000259" key="15">
    <source>
        <dbReference type="Pfam" id="PF00441"/>
    </source>
</evidence>
<dbReference type="SUPFAM" id="SSF56645">
    <property type="entry name" value="Acyl-CoA dehydrogenase NM domain-like"/>
    <property type="match status" value="1"/>
</dbReference>
<dbReference type="InterPro" id="IPR009075">
    <property type="entry name" value="AcylCo_DH/oxidase_C"/>
</dbReference>
<dbReference type="PROSITE" id="PS00072">
    <property type="entry name" value="ACYL_COA_DH_1"/>
    <property type="match status" value="1"/>
</dbReference>
<comment type="similarity">
    <text evidence="3 14">Belongs to the acyl-CoA dehydrogenase family.</text>
</comment>
<dbReference type="InterPro" id="IPR013786">
    <property type="entry name" value="AcylCoA_DH/ox_N"/>
</dbReference>
<evidence type="ECO:0000256" key="6">
    <source>
        <dbReference type="ARBA" id="ARBA00022827"/>
    </source>
</evidence>
<keyword evidence="19" id="KW-1185">Reference proteome</keyword>
<evidence type="ECO:0000256" key="8">
    <source>
        <dbReference type="ARBA" id="ARBA00031895"/>
    </source>
</evidence>
<dbReference type="GO" id="GO:0050660">
    <property type="term" value="F:flavin adenine dinucleotide binding"/>
    <property type="evidence" value="ECO:0007669"/>
    <property type="project" value="InterPro"/>
</dbReference>
<keyword evidence="6 14" id="KW-0274">FAD</keyword>
<dbReference type="EMBL" id="VTPC01090587">
    <property type="protein sequence ID" value="KAF2882862.1"/>
    <property type="molecule type" value="Genomic_DNA"/>
</dbReference>
<dbReference type="FunFam" id="1.20.140.10:FF:000004">
    <property type="entry name" value="Acyl-CoA dehydrogenase FadE25"/>
    <property type="match status" value="1"/>
</dbReference>
<evidence type="ECO:0000256" key="11">
    <source>
        <dbReference type="ARBA" id="ARBA00048499"/>
    </source>
</evidence>
<sequence>MALLKNIFVKLSPRLLSTTNTRNIACLSALPETHQMLQKTCRDFAEGELKPIAAKIDRDHVYPKEQIKKMGELGLMAVAIPEEYGGTGLDYLAYAIAMEEISRGCASTGVIMSVNNSLYLGPIDHWGTEKQKQEYITPFTNGQKVGCFALSEPGNGSDAGAASTTAKLEGDSYVLNGAKAWITNGYESEASVVMATTDKSQKHKGISAFIVPKPINGLELGKKEDKLGIRGSSTCNLNFEDCKVPKENILGNPGFGFKIAMMTLDAGRIGIAAQALGIAQASLEVAAEYASKRLAFGKPLLKLQSIQNKLADMALQLDSARLLTWRASWLKDNKKPFTKEAAMAKLAASEAATFLSHQCIQILGGMGYVSDMPAERFYRDARITEIYEGTSEIQRLVIAGNLIKEMEL</sequence>
<comment type="caution">
    <text evidence="18">The sequence shown here is derived from an EMBL/GenBank/DDBJ whole genome shotgun (WGS) entry which is preliminary data.</text>
</comment>
<dbReference type="Gene3D" id="1.10.540.10">
    <property type="entry name" value="Acyl-CoA dehydrogenase/oxidase, N-terminal domain"/>
    <property type="match status" value="1"/>
</dbReference>
<protein>
    <recommendedName>
        <fullName evidence="9">Short-chain specific acyl-CoA dehydrogenase, mitochondrial</fullName>
        <ecNumber evidence="4">1.3.8.1</ecNumber>
    </recommendedName>
    <alternativeName>
        <fullName evidence="8">Butyryl-CoA dehydrogenase</fullName>
    </alternativeName>
</protein>
<evidence type="ECO:0000256" key="1">
    <source>
        <dbReference type="ARBA" id="ARBA00001974"/>
    </source>
</evidence>
<feature type="domain" description="Acyl-CoA oxidase/dehydrogenase middle" evidence="16">
    <location>
        <begin position="147"/>
        <end position="242"/>
    </location>
</feature>
<comment type="catalytic activity">
    <reaction evidence="11">
        <text>pentanoyl-CoA + oxidized [electron-transfer flavoprotein] + H(+) = (2E)-pentenoyl-CoA + reduced [electron-transfer flavoprotein]</text>
        <dbReference type="Rhea" id="RHEA:43456"/>
        <dbReference type="Rhea" id="RHEA-COMP:10685"/>
        <dbReference type="Rhea" id="RHEA-COMP:10686"/>
        <dbReference type="ChEBI" id="CHEBI:15378"/>
        <dbReference type="ChEBI" id="CHEBI:57389"/>
        <dbReference type="ChEBI" id="CHEBI:57692"/>
        <dbReference type="ChEBI" id="CHEBI:58307"/>
        <dbReference type="ChEBI" id="CHEBI:86160"/>
    </reaction>
    <physiologicalReaction direction="left-to-right" evidence="11">
        <dbReference type="Rhea" id="RHEA:43457"/>
    </physiologicalReaction>
</comment>
<comment type="pathway">
    <text evidence="2">Lipid metabolism; mitochondrial fatty acid beta-oxidation.</text>
</comment>
<dbReference type="InterPro" id="IPR006091">
    <property type="entry name" value="Acyl-CoA_Oxase/DH_mid-dom"/>
</dbReference>
<dbReference type="OrthoDB" id="10254877at2759"/>
<dbReference type="PANTHER" id="PTHR43884:SF12">
    <property type="entry name" value="ISOVALERYL-COA DEHYDROGENASE, MITOCHONDRIAL-RELATED"/>
    <property type="match status" value="1"/>
</dbReference>
<dbReference type="GO" id="GO:0033539">
    <property type="term" value="P:fatty acid beta-oxidation using acyl-CoA dehydrogenase"/>
    <property type="evidence" value="ECO:0007669"/>
    <property type="project" value="TreeGrafter"/>
</dbReference>
<dbReference type="FunFam" id="1.10.540.10:FF:000002">
    <property type="entry name" value="Acyl-CoA dehydrogenase FadE19"/>
    <property type="match status" value="1"/>
</dbReference>
<evidence type="ECO:0000259" key="17">
    <source>
        <dbReference type="Pfam" id="PF02771"/>
    </source>
</evidence>
<dbReference type="PIRSF" id="PIRSF016578">
    <property type="entry name" value="HsaA"/>
    <property type="match status" value="1"/>
</dbReference>
<comment type="function">
    <text evidence="10">Short-chain specific acyl-CoA dehydrogenase is one of the acyl-CoA dehydrogenases that catalyze the first step of mitochondrial fatty acid beta-oxidation, an aerobic process breaking down fatty acids into acetyl-CoA and allowing the production of energy from fats. The first step of fatty acid beta-oxidation consists in the removal of one hydrogen from C-2 and C-3 of the straight-chain fatty acyl-CoA thioester, resulting in the formation of trans-2-enoyl-CoA. Among the different mitochondrial acyl-CoA dehydrogenases, short-chain specific acyl-CoA dehydrogenase acts specifically on acyl-CoAs with saturated 4 to 6 carbons long primary chains.</text>
</comment>
<evidence type="ECO:0000259" key="16">
    <source>
        <dbReference type="Pfam" id="PF02770"/>
    </source>
</evidence>
<dbReference type="SUPFAM" id="SSF47203">
    <property type="entry name" value="Acyl-CoA dehydrogenase C-terminal domain-like"/>
    <property type="match status" value="1"/>
</dbReference>
<proteinExistence type="inferred from homology"/>
<reference evidence="18" key="1">
    <citation type="submission" date="2019-08" db="EMBL/GenBank/DDBJ databases">
        <title>The genome of the North American firefly Photinus pyralis.</title>
        <authorList>
            <consortium name="Photinus pyralis genome working group"/>
            <person name="Fallon T.R."/>
            <person name="Sander Lower S.E."/>
            <person name="Weng J.-K."/>
        </authorList>
    </citation>
    <scope>NUCLEOTIDE SEQUENCE</scope>
    <source>
        <strain evidence="18">TRF0915ILg1</strain>
        <tissue evidence="18">Whole body</tissue>
    </source>
</reference>
<evidence type="ECO:0000256" key="3">
    <source>
        <dbReference type="ARBA" id="ARBA00009347"/>
    </source>
</evidence>
<gene>
    <name evidence="18" type="ORF">ILUMI_23374</name>
</gene>
<dbReference type="EC" id="1.3.8.1" evidence="4"/>
<accession>A0A8K0CEV4</accession>
<keyword evidence="5 14" id="KW-0285">Flavoprotein</keyword>
<keyword evidence="7 14" id="KW-0560">Oxidoreductase</keyword>
<dbReference type="AlphaFoldDB" id="A0A8K0CEV4"/>
<feature type="domain" description="Acyl-CoA dehydrogenase/oxidase N-terminal" evidence="17">
    <location>
        <begin position="32"/>
        <end position="142"/>
    </location>
</feature>
<dbReference type="Gene3D" id="2.40.110.10">
    <property type="entry name" value="Butyryl-CoA Dehydrogenase, subunit A, domain 2"/>
    <property type="match status" value="1"/>
</dbReference>
<evidence type="ECO:0000256" key="2">
    <source>
        <dbReference type="ARBA" id="ARBA00005198"/>
    </source>
</evidence>
<dbReference type="GO" id="GO:0046359">
    <property type="term" value="P:butyrate catabolic process"/>
    <property type="evidence" value="ECO:0007669"/>
    <property type="project" value="TreeGrafter"/>
</dbReference>
<comment type="catalytic activity">
    <reaction evidence="12">
        <text>hexanoyl-CoA + oxidized [electron-transfer flavoprotein] + H(+) = (2E)-hexenoyl-CoA + reduced [electron-transfer flavoprotein]</text>
        <dbReference type="Rhea" id="RHEA:43464"/>
        <dbReference type="Rhea" id="RHEA-COMP:10685"/>
        <dbReference type="Rhea" id="RHEA-COMP:10686"/>
        <dbReference type="ChEBI" id="CHEBI:15378"/>
        <dbReference type="ChEBI" id="CHEBI:57692"/>
        <dbReference type="ChEBI" id="CHEBI:58307"/>
        <dbReference type="ChEBI" id="CHEBI:62077"/>
        <dbReference type="ChEBI" id="CHEBI:62620"/>
    </reaction>
    <physiologicalReaction direction="left-to-right" evidence="12">
        <dbReference type="Rhea" id="RHEA:43465"/>
    </physiologicalReaction>
</comment>
<evidence type="ECO:0000313" key="19">
    <source>
        <dbReference type="Proteomes" id="UP000801492"/>
    </source>
</evidence>
<evidence type="ECO:0000256" key="9">
    <source>
        <dbReference type="ARBA" id="ARBA00044204"/>
    </source>
</evidence>
<dbReference type="PROSITE" id="PS00073">
    <property type="entry name" value="ACYL_COA_DH_2"/>
    <property type="match status" value="1"/>
</dbReference>
<dbReference type="FunFam" id="2.40.110.10:FF:000001">
    <property type="entry name" value="Acyl-CoA dehydrogenase, mitochondrial"/>
    <property type="match status" value="1"/>
</dbReference>
<dbReference type="Proteomes" id="UP000801492">
    <property type="component" value="Unassembled WGS sequence"/>
</dbReference>
<evidence type="ECO:0000256" key="4">
    <source>
        <dbReference type="ARBA" id="ARBA00012046"/>
    </source>
</evidence>
<evidence type="ECO:0000256" key="10">
    <source>
        <dbReference type="ARBA" id="ARBA00045387"/>
    </source>
</evidence>
<dbReference type="InterPro" id="IPR046373">
    <property type="entry name" value="Acyl-CoA_Oxase/DH_mid-dom_sf"/>
</dbReference>
<dbReference type="GO" id="GO:0016937">
    <property type="term" value="F:short-chain fatty acyl-CoA dehydrogenase activity"/>
    <property type="evidence" value="ECO:0007669"/>
    <property type="project" value="UniProtKB-EC"/>
</dbReference>
<dbReference type="Pfam" id="PF02770">
    <property type="entry name" value="Acyl-CoA_dh_M"/>
    <property type="match status" value="1"/>
</dbReference>
<evidence type="ECO:0000256" key="12">
    <source>
        <dbReference type="ARBA" id="ARBA00049192"/>
    </source>
</evidence>
<evidence type="ECO:0000256" key="13">
    <source>
        <dbReference type="ARBA" id="ARBA00050758"/>
    </source>
</evidence>
<dbReference type="Pfam" id="PF02771">
    <property type="entry name" value="Acyl-CoA_dh_N"/>
    <property type="match status" value="1"/>
</dbReference>
<dbReference type="InterPro" id="IPR037069">
    <property type="entry name" value="AcylCoA_DH/ox_N_sf"/>
</dbReference>
<dbReference type="Gene3D" id="1.20.140.10">
    <property type="entry name" value="Butyryl-CoA Dehydrogenase, subunit A, domain 3"/>
    <property type="match status" value="1"/>
</dbReference>
<feature type="domain" description="Acyl-CoA dehydrogenase/oxidase C-terminal" evidence="15">
    <location>
        <begin position="256"/>
        <end position="402"/>
    </location>
</feature>
<comment type="catalytic activity">
    <reaction evidence="13">
        <text>butanoyl-CoA + oxidized [electron-transfer flavoprotein] + H(+) = (2E)-butenoyl-CoA + reduced [electron-transfer flavoprotein]</text>
        <dbReference type="Rhea" id="RHEA:24004"/>
        <dbReference type="Rhea" id="RHEA-COMP:10685"/>
        <dbReference type="Rhea" id="RHEA-COMP:10686"/>
        <dbReference type="ChEBI" id="CHEBI:15378"/>
        <dbReference type="ChEBI" id="CHEBI:57332"/>
        <dbReference type="ChEBI" id="CHEBI:57371"/>
        <dbReference type="ChEBI" id="CHEBI:57692"/>
        <dbReference type="ChEBI" id="CHEBI:58307"/>
        <dbReference type="EC" id="1.3.8.1"/>
    </reaction>
    <physiologicalReaction direction="left-to-right" evidence="13">
        <dbReference type="Rhea" id="RHEA:24005"/>
    </physiologicalReaction>
</comment>
<comment type="cofactor">
    <cofactor evidence="1 14">
        <name>FAD</name>
        <dbReference type="ChEBI" id="CHEBI:57692"/>
    </cofactor>
</comment>
<evidence type="ECO:0000256" key="5">
    <source>
        <dbReference type="ARBA" id="ARBA00022630"/>
    </source>
</evidence>
<dbReference type="CDD" id="cd01158">
    <property type="entry name" value="SCAD_SBCAD"/>
    <property type="match status" value="1"/>
</dbReference>
<organism evidence="18 19">
    <name type="scientific">Ignelater luminosus</name>
    <name type="common">Cucubano</name>
    <name type="synonym">Pyrophorus luminosus</name>
    <dbReference type="NCBI Taxonomy" id="2038154"/>
    <lineage>
        <taxon>Eukaryota</taxon>
        <taxon>Metazoa</taxon>
        <taxon>Ecdysozoa</taxon>
        <taxon>Arthropoda</taxon>
        <taxon>Hexapoda</taxon>
        <taxon>Insecta</taxon>
        <taxon>Pterygota</taxon>
        <taxon>Neoptera</taxon>
        <taxon>Endopterygota</taxon>
        <taxon>Coleoptera</taxon>
        <taxon>Polyphaga</taxon>
        <taxon>Elateriformia</taxon>
        <taxon>Elateroidea</taxon>
        <taxon>Elateridae</taxon>
        <taxon>Agrypninae</taxon>
        <taxon>Pyrophorini</taxon>
        <taxon>Ignelater</taxon>
    </lineage>
</organism>
<dbReference type="GO" id="GO:0005739">
    <property type="term" value="C:mitochondrion"/>
    <property type="evidence" value="ECO:0007669"/>
    <property type="project" value="TreeGrafter"/>
</dbReference>
<dbReference type="PANTHER" id="PTHR43884">
    <property type="entry name" value="ACYL-COA DEHYDROGENASE"/>
    <property type="match status" value="1"/>
</dbReference>
<dbReference type="Pfam" id="PF00441">
    <property type="entry name" value="Acyl-CoA_dh_1"/>
    <property type="match status" value="1"/>
</dbReference>